<organism evidence="1 2">
    <name type="scientific">Micromonospora fluostatini</name>
    <dbReference type="NCBI Taxonomy" id="1629071"/>
    <lineage>
        <taxon>Bacteria</taxon>
        <taxon>Bacillati</taxon>
        <taxon>Actinomycetota</taxon>
        <taxon>Actinomycetes</taxon>
        <taxon>Micromonosporales</taxon>
        <taxon>Micromonosporaceae</taxon>
        <taxon>Micromonospora</taxon>
    </lineage>
</organism>
<dbReference type="Proteomes" id="UP000295626">
    <property type="component" value="Unassembled WGS sequence"/>
</dbReference>
<keyword evidence="2" id="KW-1185">Reference proteome</keyword>
<evidence type="ECO:0000313" key="1">
    <source>
        <dbReference type="EMBL" id="TDB98705.1"/>
    </source>
</evidence>
<sequence length="105" mass="11394">MIENRKLTDEETQELVDKAPEVRVLVSDMINAIRPLVSFLRRHGGDQAVAKAALKTVEEIFAAAAKEGGAEDVGTLKAFFLALILDRLEGKTKGEVEDGVEGKQS</sequence>
<dbReference type="EMBL" id="SMKE01000191">
    <property type="protein sequence ID" value="TDB98705.1"/>
    <property type="molecule type" value="Genomic_DNA"/>
</dbReference>
<evidence type="ECO:0000313" key="2">
    <source>
        <dbReference type="Proteomes" id="UP000295626"/>
    </source>
</evidence>
<reference evidence="1 2" key="1">
    <citation type="submission" date="2019-02" db="EMBL/GenBank/DDBJ databases">
        <title>Draft genome sequences of novel Actinobacteria.</title>
        <authorList>
            <person name="Sahin N."/>
            <person name="Ay H."/>
            <person name="Saygin H."/>
        </authorList>
    </citation>
    <scope>NUCLEOTIDE SEQUENCE [LARGE SCALE GENOMIC DNA]</scope>
    <source>
        <strain evidence="1 2">JCM 30529</strain>
    </source>
</reference>
<name>A0ABY2DI99_9ACTN</name>
<accession>A0ABY2DI99</accession>
<protein>
    <submittedName>
        <fullName evidence="1">Uncharacterized protein</fullName>
    </submittedName>
</protein>
<proteinExistence type="predicted"/>
<comment type="caution">
    <text evidence="1">The sequence shown here is derived from an EMBL/GenBank/DDBJ whole genome shotgun (WGS) entry which is preliminary data.</text>
</comment>
<gene>
    <name evidence="1" type="ORF">E1091_07460</name>
</gene>